<reference evidence="2" key="1">
    <citation type="submission" date="2022-03" db="EMBL/GenBank/DDBJ databases">
        <authorList>
            <person name="Brunel B."/>
        </authorList>
    </citation>
    <scope>NUCLEOTIDE SEQUENCE</scope>
    <source>
        <strain evidence="2">STM4922sample</strain>
    </source>
</reference>
<feature type="region of interest" description="Disordered" evidence="1">
    <location>
        <begin position="70"/>
        <end position="92"/>
    </location>
</feature>
<sequence>MFEGGTTAGTAVDPAIGNVGLPRGTRSDEHYGAGTVRSSGVKRPRPSGGVEVIKSGGNFVQLQSRVFCRQPRQGVAQSKTSESPGATSAGRA</sequence>
<comment type="caution">
    <text evidence="2">The sequence shown here is derived from an EMBL/GenBank/DDBJ whole genome shotgun (WGS) entry which is preliminary data.</text>
</comment>
<protein>
    <submittedName>
        <fullName evidence="2">Uncharacterized protein</fullName>
    </submittedName>
</protein>
<dbReference type="EMBL" id="CAKXZS010000012">
    <property type="protein sequence ID" value="CAH2398612.1"/>
    <property type="molecule type" value="Genomic_DNA"/>
</dbReference>
<accession>A0ABN8JKP7</accession>
<evidence type="ECO:0000313" key="3">
    <source>
        <dbReference type="Proteomes" id="UP001152604"/>
    </source>
</evidence>
<feature type="compositionally biased region" description="Polar residues" evidence="1">
    <location>
        <begin position="75"/>
        <end position="86"/>
    </location>
</feature>
<feature type="region of interest" description="Disordered" evidence="1">
    <location>
        <begin position="1"/>
        <end position="48"/>
    </location>
</feature>
<keyword evidence="3" id="KW-1185">Reference proteome</keyword>
<evidence type="ECO:0000313" key="2">
    <source>
        <dbReference type="EMBL" id="CAH2398612.1"/>
    </source>
</evidence>
<dbReference type="Proteomes" id="UP001152604">
    <property type="component" value="Unassembled WGS sequence"/>
</dbReference>
<name>A0ABN8JKP7_9HYPH</name>
<evidence type="ECO:0000256" key="1">
    <source>
        <dbReference type="SAM" id="MobiDB-lite"/>
    </source>
</evidence>
<proteinExistence type="predicted"/>
<gene>
    <name evidence="2" type="ORF">MES4922_20192</name>
</gene>
<organism evidence="2 3">
    <name type="scientific">Mesorhizobium ventifaucium</name>
    <dbReference type="NCBI Taxonomy" id="666020"/>
    <lineage>
        <taxon>Bacteria</taxon>
        <taxon>Pseudomonadati</taxon>
        <taxon>Pseudomonadota</taxon>
        <taxon>Alphaproteobacteria</taxon>
        <taxon>Hyphomicrobiales</taxon>
        <taxon>Phyllobacteriaceae</taxon>
        <taxon>Mesorhizobium</taxon>
    </lineage>
</organism>